<accession>A0A834XBH4</accession>
<evidence type="ECO:0000256" key="2">
    <source>
        <dbReference type="ARBA" id="ARBA00022771"/>
    </source>
</evidence>
<sequence length="250" mass="27690">MIVDLGISSCTCNMWGLTGIPCEHAVACMAFRNVEPEDFVHQLFSVQLWRKTYEPYVRPINSSEYWCKTGLPAIDPPPFKRPAGRPKKQRKKVNDPPPNPKKPQKAKGNDPLPKPKKTHKAKRKYGEIKCSKCGGTKHNSRTCKAPPPTSNNQSTSNVLPTPPPSSPPMSQDLSQSSQDCTNNSNITKSIYLNYVRPPPLRPASMPPTAVRPPPLRPASLYNETIQAASYATRSRLSKFIPPQPSNAGHE</sequence>
<dbReference type="Pfam" id="PF04434">
    <property type="entry name" value="SWIM"/>
    <property type="match status" value="1"/>
</dbReference>
<protein>
    <submittedName>
        <fullName evidence="7">WAS/WASL-interacting protein family member 1-like</fullName>
    </submittedName>
</protein>
<proteinExistence type="predicted"/>
<comment type="caution">
    <text evidence="7">The sequence shown here is derived from an EMBL/GenBank/DDBJ whole genome shotgun (WGS) entry which is preliminary data.</text>
</comment>
<dbReference type="InterPro" id="IPR006564">
    <property type="entry name" value="Znf_PMZ"/>
</dbReference>
<dbReference type="PROSITE" id="PS50966">
    <property type="entry name" value="ZF_SWIM"/>
    <property type="match status" value="1"/>
</dbReference>
<evidence type="ECO:0000256" key="4">
    <source>
        <dbReference type="PROSITE-ProRule" id="PRU00325"/>
    </source>
</evidence>
<feature type="compositionally biased region" description="Basic residues" evidence="5">
    <location>
        <begin position="114"/>
        <end position="123"/>
    </location>
</feature>
<dbReference type="EMBL" id="JAAIUW010000002">
    <property type="protein sequence ID" value="KAF7841647.1"/>
    <property type="molecule type" value="Genomic_DNA"/>
</dbReference>
<evidence type="ECO:0000256" key="1">
    <source>
        <dbReference type="ARBA" id="ARBA00022723"/>
    </source>
</evidence>
<feature type="compositionally biased region" description="Basic residues" evidence="5">
    <location>
        <begin position="82"/>
        <end position="91"/>
    </location>
</feature>
<dbReference type="PANTHER" id="PTHR31973:SF187">
    <property type="entry name" value="MUTATOR TRANSPOSASE MUDRA PROTEIN"/>
    <property type="match status" value="1"/>
</dbReference>
<dbReference type="InterPro" id="IPR007527">
    <property type="entry name" value="Znf_SWIM"/>
</dbReference>
<reference evidence="7" key="1">
    <citation type="submission" date="2020-09" db="EMBL/GenBank/DDBJ databases">
        <title>Genome-Enabled Discovery of Anthraquinone Biosynthesis in Senna tora.</title>
        <authorList>
            <person name="Kang S.-H."/>
            <person name="Pandey R.P."/>
            <person name="Lee C.-M."/>
            <person name="Sim J.-S."/>
            <person name="Jeong J.-T."/>
            <person name="Choi B.-S."/>
            <person name="Jung M."/>
            <person name="Ginzburg D."/>
            <person name="Zhao K."/>
            <person name="Won S.Y."/>
            <person name="Oh T.-J."/>
            <person name="Yu Y."/>
            <person name="Kim N.-H."/>
            <person name="Lee O.R."/>
            <person name="Lee T.-H."/>
            <person name="Bashyal P."/>
            <person name="Kim T.-S."/>
            <person name="Lee W.-H."/>
            <person name="Kawkins C."/>
            <person name="Kim C.-K."/>
            <person name="Kim J.S."/>
            <person name="Ahn B.O."/>
            <person name="Rhee S.Y."/>
            <person name="Sohng J.K."/>
        </authorList>
    </citation>
    <scope>NUCLEOTIDE SEQUENCE</scope>
    <source>
        <tissue evidence="7">Leaf</tissue>
    </source>
</reference>
<gene>
    <name evidence="7" type="ORF">G2W53_003945</name>
</gene>
<evidence type="ECO:0000313" key="8">
    <source>
        <dbReference type="Proteomes" id="UP000634136"/>
    </source>
</evidence>
<keyword evidence="1" id="KW-0479">Metal-binding</keyword>
<evidence type="ECO:0000256" key="3">
    <source>
        <dbReference type="ARBA" id="ARBA00022833"/>
    </source>
</evidence>
<feature type="compositionally biased region" description="Low complexity" evidence="5">
    <location>
        <begin position="168"/>
        <end position="178"/>
    </location>
</feature>
<evidence type="ECO:0000259" key="6">
    <source>
        <dbReference type="PROSITE" id="PS50966"/>
    </source>
</evidence>
<keyword evidence="3" id="KW-0862">Zinc</keyword>
<feature type="domain" description="SWIM-type" evidence="6">
    <location>
        <begin position="1"/>
        <end position="33"/>
    </location>
</feature>
<dbReference type="Proteomes" id="UP000634136">
    <property type="component" value="Unassembled WGS sequence"/>
</dbReference>
<evidence type="ECO:0000256" key="5">
    <source>
        <dbReference type="SAM" id="MobiDB-lite"/>
    </source>
</evidence>
<feature type="compositionally biased region" description="Polar residues" evidence="5">
    <location>
        <begin position="150"/>
        <end position="159"/>
    </location>
</feature>
<keyword evidence="8" id="KW-1185">Reference proteome</keyword>
<organism evidence="7 8">
    <name type="scientific">Senna tora</name>
    <dbReference type="NCBI Taxonomy" id="362788"/>
    <lineage>
        <taxon>Eukaryota</taxon>
        <taxon>Viridiplantae</taxon>
        <taxon>Streptophyta</taxon>
        <taxon>Embryophyta</taxon>
        <taxon>Tracheophyta</taxon>
        <taxon>Spermatophyta</taxon>
        <taxon>Magnoliopsida</taxon>
        <taxon>eudicotyledons</taxon>
        <taxon>Gunneridae</taxon>
        <taxon>Pentapetalae</taxon>
        <taxon>rosids</taxon>
        <taxon>fabids</taxon>
        <taxon>Fabales</taxon>
        <taxon>Fabaceae</taxon>
        <taxon>Caesalpinioideae</taxon>
        <taxon>Cassia clade</taxon>
        <taxon>Senna</taxon>
    </lineage>
</organism>
<dbReference type="OrthoDB" id="1436059at2759"/>
<feature type="region of interest" description="Disordered" evidence="5">
    <location>
        <begin position="76"/>
        <end position="185"/>
    </location>
</feature>
<evidence type="ECO:0000313" key="7">
    <source>
        <dbReference type="EMBL" id="KAF7841647.1"/>
    </source>
</evidence>
<dbReference type="SMART" id="SM00575">
    <property type="entry name" value="ZnF_PMZ"/>
    <property type="match status" value="1"/>
</dbReference>
<name>A0A834XBH4_9FABA</name>
<keyword evidence="2 4" id="KW-0863">Zinc-finger</keyword>
<dbReference type="AlphaFoldDB" id="A0A834XBH4"/>
<dbReference type="GO" id="GO:0008270">
    <property type="term" value="F:zinc ion binding"/>
    <property type="evidence" value="ECO:0007669"/>
    <property type="project" value="UniProtKB-KW"/>
</dbReference>
<dbReference type="PANTHER" id="PTHR31973">
    <property type="entry name" value="POLYPROTEIN, PUTATIVE-RELATED"/>
    <property type="match status" value="1"/>
</dbReference>